<keyword evidence="1 3" id="KW-0853">WD repeat</keyword>
<gene>
    <name evidence="5" type="ORF">NTA49_01730</name>
</gene>
<dbReference type="SUPFAM" id="SSF52540">
    <property type="entry name" value="P-loop containing nucleoside triphosphate hydrolases"/>
    <property type="match status" value="1"/>
</dbReference>
<accession>A0ABT1YWI7</accession>
<comment type="caution">
    <text evidence="5">The sequence shown here is derived from an EMBL/GenBank/DDBJ whole genome shotgun (WGS) entry which is preliminary data.</text>
</comment>
<evidence type="ECO:0000313" key="5">
    <source>
        <dbReference type="EMBL" id="MCR8825249.1"/>
    </source>
</evidence>
<dbReference type="PROSITE" id="PS50294">
    <property type="entry name" value="WD_REPEATS_REGION"/>
    <property type="match status" value="1"/>
</dbReference>
<dbReference type="SUPFAM" id="SSF50969">
    <property type="entry name" value="YVTN repeat-like/Quinoprotein amine dehydrogenase"/>
    <property type="match status" value="1"/>
</dbReference>
<reference evidence="5" key="1">
    <citation type="submission" date="2022-07" db="EMBL/GenBank/DDBJ databases">
        <title>Pseudosulfitobacter sp. strain AP-MA-4, whole genome sequence.</title>
        <authorList>
            <person name="Jiang Y."/>
        </authorList>
    </citation>
    <scope>NUCLEOTIDE SEQUENCE</scope>
    <source>
        <strain evidence="5">AP-MA-4</strain>
    </source>
</reference>
<dbReference type="Gene3D" id="3.40.50.300">
    <property type="entry name" value="P-loop containing nucleotide triphosphate hydrolases"/>
    <property type="match status" value="1"/>
</dbReference>
<dbReference type="InterPro" id="IPR015943">
    <property type="entry name" value="WD40/YVTN_repeat-like_dom_sf"/>
</dbReference>
<dbReference type="PANTHER" id="PTHR22847">
    <property type="entry name" value="WD40 REPEAT PROTEIN"/>
    <property type="match status" value="1"/>
</dbReference>
<evidence type="ECO:0000313" key="6">
    <source>
        <dbReference type="Proteomes" id="UP001165396"/>
    </source>
</evidence>
<dbReference type="SUPFAM" id="SSF50978">
    <property type="entry name" value="WD40 repeat-like"/>
    <property type="match status" value="1"/>
</dbReference>
<evidence type="ECO:0000256" key="3">
    <source>
        <dbReference type="PROSITE-ProRule" id="PRU00221"/>
    </source>
</evidence>
<dbReference type="PROSITE" id="PS50082">
    <property type="entry name" value="WD_REPEATS_2"/>
    <property type="match status" value="1"/>
</dbReference>
<dbReference type="InterPro" id="IPR027417">
    <property type="entry name" value="P-loop_NTPase"/>
</dbReference>
<feature type="domain" description="Novel STAND NTPase 1" evidence="4">
    <location>
        <begin position="210"/>
        <end position="632"/>
    </location>
</feature>
<dbReference type="Pfam" id="PF20703">
    <property type="entry name" value="nSTAND1"/>
    <property type="match status" value="1"/>
</dbReference>
<evidence type="ECO:0000259" key="4">
    <source>
        <dbReference type="Pfam" id="PF20703"/>
    </source>
</evidence>
<dbReference type="InterPro" id="IPR011044">
    <property type="entry name" value="Quino_amine_DH_bsu"/>
</dbReference>
<keyword evidence="6" id="KW-1185">Reference proteome</keyword>
<name>A0ABT1YWI7_9RHOB</name>
<dbReference type="InterPro" id="IPR036322">
    <property type="entry name" value="WD40_repeat_dom_sf"/>
</dbReference>
<dbReference type="Gene3D" id="2.130.10.10">
    <property type="entry name" value="YVTN repeat-like/Quinoprotein amine dehydrogenase"/>
    <property type="match status" value="3"/>
</dbReference>
<evidence type="ECO:0000256" key="2">
    <source>
        <dbReference type="ARBA" id="ARBA00022737"/>
    </source>
</evidence>
<organism evidence="5 6">
    <name type="scientific">Pseudosulfitobacter koreensis</name>
    <dbReference type="NCBI Taxonomy" id="2968472"/>
    <lineage>
        <taxon>Bacteria</taxon>
        <taxon>Pseudomonadati</taxon>
        <taxon>Pseudomonadota</taxon>
        <taxon>Alphaproteobacteria</taxon>
        <taxon>Rhodobacterales</taxon>
        <taxon>Roseobacteraceae</taxon>
        <taxon>Pseudosulfitobacter</taxon>
    </lineage>
</organism>
<dbReference type="EMBL" id="JANKJG010000001">
    <property type="protein sequence ID" value="MCR8825249.1"/>
    <property type="molecule type" value="Genomic_DNA"/>
</dbReference>
<dbReference type="RefSeq" id="WP_258292922.1">
    <property type="nucleotide sequence ID" value="NZ_JANKJG010000001.1"/>
</dbReference>
<evidence type="ECO:0000256" key="1">
    <source>
        <dbReference type="ARBA" id="ARBA00022574"/>
    </source>
</evidence>
<keyword evidence="2" id="KW-0677">Repeat</keyword>
<sequence length="1746" mass="187424">MSETSVRIFLSSPSDVSAERAAVERVAARLNGRFAPLKLEVYRYEADTYFSAHTGFQEQIPDVTEFDIVVGILWSRIGSALPPDFPRRIDRKTPYPSGTAFELLTAIDHRRSEGSENPDIFVYRKLAGPPAVPPDQIDAYEKRLSQLRVLNDFISRWFVNETDGFSAAFTSFETTSEFEERIEQHLRKWITDHRVSDNPVSWRVEDRGSPYRGLKAFDVSHRDVFFGRGTDIERARERLADTSEQGNRFLLIEGASGSGKSSLARAGLLPRLSDLNPDRIAIALQPGNGDASPVMALATALFDSDLATELASGDFTTAGALASHLLRTGDPAPIMRACDRRAAHLADVRGLEQRPGVEVVILIDQLEELFASQIATDERDSFAEVLSRLADRPQALIVATLRADQLAKALEHEILLRLIDSGARLSLASPGADSLAEIVRAPARAAGLAFEIGPDGVPLDDRLLRETEGAAALPLLQFTLEQLFIMAQSRAEKTGGGDLTLSLEDYDALGGIGGAIGQQAEAAFAQVDESARKALPRLIRALTDFGGVANPVLRSVPLGIVAQDPATQRLAARLTSARILIQDAQSVRLSHERVLTSWPRARTVVDAAERFLRVRAALEQAEADWRTAGQRRDLLLPAGLRLAEAEDLVATYSEEIPTKTIAYVEASGLRARRTQRLTRAAALIFAVVSVFALWSFNDALKKGDLARDAAALAEAESARTTQALSSAETHLRALQQSKSQQLASEAFDALDSRAYDRALTLAVASAGPAGDDWPDVPLSSAALAAANLSASFGYAVPLATLRGHEGTVQGGLVTTDGSRALTWSLDGTARIWDTATAGQRHVLNHEGPVLGGQILDDDTRFATYGLSPDVTLWNVETGDRIADVSHAAVVLGVVAFDEGRSMVSFGVGGDVIATSAADGRTLGKFESSDTVRALAIAEDQDRALVLNGGVTLLDLPNLDAVTTEANDTSPRFDAGRFIGDEGDWAAWSGSGRGVIGRSDGTLRADVAMEEAILGMVYLEGSDAVFFWTAEEIRRVDVRTGQETPLVTNQENLSFVDRIPGRAWLAWATRTNQVHAISEDGVRKGVITLDGAVETLTSTGADGQLLAASSSGRVVVLSVEERSVSRGGDPERPELVIDTTGQTLHDSPARLLNTSDNIAISGGQDGTLRFWVMGTGHEIGRITHAGSVRGLASGASTLLSWADEPAAKLWRWTPDPVLTERTTMTGTITEVIVGPVQDRVALLNETNTLQLIGLSEGMRRTELTLELIPRSAAFSPDESRLLLWSADRVQLCDTSAGACDHPWGPGSAIVHIQWHIDRLLIATEDGKVQSVRPDGTDARPVADLAAPTSVEVFAGGTGSFVHGADFGVLMSDTLKGGPIVIQLTDLRPQSSNIGTAVLSQDGQSLFLSVPGEGGRHVDLQTGHILDFPELSKQNIRAQMLDETRFVVGSVSGGVWTIDTRTAEIKEIYNVGGGVQSIAALGSSGEFAVVAGAQDAETGVIISANGTPRAFFDVSGGHTRLSANAKAIIALNTAGQTFVLVDAVTGSTALKSTYAADEPRLLIGDRLLLSTLGRVLNVTDLNPGRAILLEQARKSAKLLAPLDAIEACEVDAFSVVDCSSVVSDTALALRVDEGVTSSGTGFGNVLDMVLRDDDAPIFTLELSVMRDGKLALFHTQSFRDDLAFYLYSESRRSMSFVTEQGEVRSFGFSVKESLMKSARNRREVLAIKLDPVTQKAIEGFYVPLIWMR</sequence>
<dbReference type="PANTHER" id="PTHR22847:SF637">
    <property type="entry name" value="WD REPEAT DOMAIN 5B"/>
    <property type="match status" value="1"/>
</dbReference>
<dbReference type="InterPro" id="IPR001680">
    <property type="entry name" value="WD40_rpt"/>
</dbReference>
<feature type="repeat" description="WD" evidence="3">
    <location>
        <begin position="801"/>
        <end position="842"/>
    </location>
</feature>
<dbReference type="SMART" id="SM00320">
    <property type="entry name" value="WD40"/>
    <property type="match status" value="3"/>
</dbReference>
<dbReference type="Proteomes" id="UP001165396">
    <property type="component" value="Unassembled WGS sequence"/>
</dbReference>
<dbReference type="InterPro" id="IPR049052">
    <property type="entry name" value="nSTAND1"/>
</dbReference>
<protein>
    <submittedName>
        <fullName evidence="5">AAA family ATPase</fullName>
    </submittedName>
</protein>
<proteinExistence type="predicted"/>